<dbReference type="Pfam" id="PF00109">
    <property type="entry name" value="ketoacyl-synt"/>
    <property type="match status" value="1"/>
</dbReference>
<organism evidence="12 13">
    <name type="scientific">Aspergillus fijiensis CBS 313.89</name>
    <dbReference type="NCBI Taxonomy" id="1448319"/>
    <lineage>
        <taxon>Eukaryota</taxon>
        <taxon>Fungi</taxon>
        <taxon>Dikarya</taxon>
        <taxon>Ascomycota</taxon>
        <taxon>Pezizomycotina</taxon>
        <taxon>Eurotiomycetes</taxon>
        <taxon>Eurotiomycetidae</taxon>
        <taxon>Eurotiales</taxon>
        <taxon>Aspergillaceae</taxon>
        <taxon>Aspergillus</taxon>
    </lineage>
</organism>
<dbReference type="Pfam" id="PF07993">
    <property type="entry name" value="NAD_binding_4"/>
    <property type="match status" value="1"/>
</dbReference>
<dbReference type="InterPro" id="IPR016039">
    <property type="entry name" value="Thiolase-like"/>
</dbReference>
<dbReference type="InterPro" id="IPR036736">
    <property type="entry name" value="ACP-like_sf"/>
</dbReference>
<dbReference type="PROSITE" id="PS52004">
    <property type="entry name" value="KS3_2"/>
    <property type="match status" value="1"/>
</dbReference>
<dbReference type="EMBL" id="KZ824641">
    <property type="protein sequence ID" value="RAK77710.1"/>
    <property type="molecule type" value="Genomic_DNA"/>
</dbReference>
<dbReference type="Proteomes" id="UP000249789">
    <property type="component" value="Unassembled WGS sequence"/>
</dbReference>
<dbReference type="InterPro" id="IPR050091">
    <property type="entry name" value="PKS_NRPS_Biosynth_Enz"/>
</dbReference>
<feature type="domain" description="Carrier" evidence="9">
    <location>
        <begin position="2179"/>
        <end position="2254"/>
    </location>
</feature>
<evidence type="ECO:0000259" key="11">
    <source>
        <dbReference type="PROSITE" id="PS52019"/>
    </source>
</evidence>
<evidence type="ECO:0000256" key="4">
    <source>
        <dbReference type="ARBA" id="ARBA00022679"/>
    </source>
</evidence>
<evidence type="ECO:0000256" key="8">
    <source>
        <dbReference type="SAM" id="MobiDB-lite"/>
    </source>
</evidence>
<gene>
    <name evidence="12" type="ORF">BO72DRAFT_485891</name>
</gene>
<dbReference type="InterPro" id="IPR032821">
    <property type="entry name" value="PKS_assoc"/>
</dbReference>
<evidence type="ECO:0000256" key="3">
    <source>
        <dbReference type="ARBA" id="ARBA00022603"/>
    </source>
</evidence>
<evidence type="ECO:0000259" key="10">
    <source>
        <dbReference type="PROSITE" id="PS52004"/>
    </source>
</evidence>
<dbReference type="InterPro" id="IPR016036">
    <property type="entry name" value="Malonyl_transacylase_ACP-bd"/>
</dbReference>
<dbReference type="GO" id="GO:0044550">
    <property type="term" value="P:secondary metabolite biosynthetic process"/>
    <property type="evidence" value="ECO:0007669"/>
    <property type="project" value="TreeGrafter"/>
</dbReference>
<dbReference type="InterPro" id="IPR020807">
    <property type="entry name" value="PKS_DH"/>
</dbReference>
<dbReference type="Pfam" id="PF08659">
    <property type="entry name" value="KR"/>
    <property type="match status" value="1"/>
</dbReference>
<dbReference type="Pfam" id="PF00550">
    <property type="entry name" value="PP-binding"/>
    <property type="match status" value="1"/>
</dbReference>
<dbReference type="OrthoDB" id="329835at2759"/>
<dbReference type="GO" id="GO:0006633">
    <property type="term" value="P:fatty acid biosynthetic process"/>
    <property type="evidence" value="ECO:0007669"/>
    <property type="project" value="TreeGrafter"/>
</dbReference>
<comment type="caution">
    <text evidence="7">Lacks conserved residue(s) required for the propagation of feature annotation.</text>
</comment>
<dbReference type="InterPro" id="IPR016035">
    <property type="entry name" value="Acyl_Trfase/lysoPLipase"/>
</dbReference>
<proteinExistence type="inferred from homology"/>
<dbReference type="GeneID" id="63865248"/>
<evidence type="ECO:0000256" key="1">
    <source>
        <dbReference type="ARBA" id="ARBA00022450"/>
    </source>
</evidence>
<dbReference type="GO" id="GO:1901336">
    <property type="term" value="P:lactone biosynthetic process"/>
    <property type="evidence" value="ECO:0007669"/>
    <property type="project" value="UniProtKB-ARBA"/>
</dbReference>
<dbReference type="InterPro" id="IPR020841">
    <property type="entry name" value="PKS_Beta-ketoAc_synthase_dom"/>
</dbReference>
<feature type="domain" description="PKS/mFAS DH" evidence="11">
    <location>
        <begin position="894"/>
        <end position="1161"/>
    </location>
</feature>
<keyword evidence="13" id="KW-1185">Reference proteome</keyword>
<dbReference type="RefSeq" id="XP_040801720.1">
    <property type="nucleotide sequence ID" value="XM_040947915.1"/>
</dbReference>
<keyword evidence="2" id="KW-0597">Phosphoprotein</keyword>
<dbReference type="PROSITE" id="PS50075">
    <property type="entry name" value="CARRIER"/>
    <property type="match status" value="1"/>
</dbReference>
<dbReference type="Gene3D" id="3.40.366.10">
    <property type="entry name" value="Malonyl-Coenzyme A Acyl Carrier Protein, domain 2"/>
    <property type="match status" value="1"/>
</dbReference>
<dbReference type="Pfam" id="PF02801">
    <property type="entry name" value="Ketoacyl-synt_C"/>
    <property type="match status" value="1"/>
</dbReference>
<dbReference type="InterPro" id="IPR057326">
    <property type="entry name" value="KR_dom"/>
</dbReference>
<comment type="similarity">
    <text evidence="6">In the C-terminal section; belongs to the NRP synthetase family.</text>
</comment>
<dbReference type="PANTHER" id="PTHR43775:SF49">
    <property type="entry name" value="SYNTHASE, PUTATIVE (JCVI)-RELATED"/>
    <property type="match status" value="1"/>
</dbReference>
<dbReference type="SMART" id="SM00829">
    <property type="entry name" value="PKS_ER"/>
    <property type="match status" value="1"/>
</dbReference>
<dbReference type="Gene3D" id="3.90.180.10">
    <property type="entry name" value="Medium-chain alcohol dehydrogenases, catalytic domain"/>
    <property type="match status" value="1"/>
</dbReference>
<dbReference type="Gene3D" id="3.10.129.110">
    <property type="entry name" value="Polyketide synthase dehydratase"/>
    <property type="match status" value="1"/>
</dbReference>
<dbReference type="Pfam" id="PF00698">
    <property type="entry name" value="Acyl_transf_1"/>
    <property type="match status" value="1"/>
</dbReference>
<dbReference type="InterPro" id="IPR042104">
    <property type="entry name" value="PKS_dehydratase_sf"/>
</dbReference>
<dbReference type="SUPFAM" id="SSF47336">
    <property type="entry name" value="ACP-like"/>
    <property type="match status" value="1"/>
</dbReference>
<dbReference type="SUPFAM" id="SSF50129">
    <property type="entry name" value="GroES-like"/>
    <property type="match status" value="1"/>
</dbReference>
<dbReference type="InterPro" id="IPR011032">
    <property type="entry name" value="GroES-like_sf"/>
</dbReference>
<dbReference type="SUPFAM" id="SSF52151">
    <property type="entry name" value="FabD/lysophospholipase-like"/>
    <property type="match status" value="1"/>
</dbReference>
<dbReference type="SUPFAM" id="SSF51735">
    <property type="entry name" value="NAD(P)-binding Rossmann-fold domains"/>
    <property type="match status" value="3"/>
</dbReference>
<name>A0A8G1RTS9_9EURO</name>
<dbReference type="InterPro" id="IPR049552">
    <property type="entry name" value="PKS_DH_N"/>
</dbReference>
<dbReference type="VEuPathDB" id="FungiDB:BO72DRAFT_485891"/>
<evidence type="ECO:0000256" key="6">
    <source>
        <dbReference type="ARBA" id="ARBA00029443"/>
    </source>
</evidence>
<dbReference type="Gene3D" id="3.40.50.150">
    <property type="entry name" value="Vaccinia Virus protein VP39"/>
    <property type="match status" value="2"/>
</dbReference>
<accession>A0A8G1RTS9</accession>
<feature type="domain" description="Ketosynthase family 3 (KS3)" evidence="10">
    <location>
        <begin position="27"/>
        <end position="435"/>
    </location>
</feature>
<dbReference type="InterPro" id="IPR013968">
    <property type="entry name" value="PKS_KR"/>
</dbReference>
<feature type="region of interest" description="Disordered" evidence="8">
    <location>
        <begin position="1"/>
        <end position="47"/>
    </location>
</feature>
<dbReference type="PROSITE" id="PS52019">
    <property type="entry name" value="PKS_MFAS_DH"/>
    <property type="match status" value="1"/>
</dbReference>
<dbReference type="SMART" id="SM00827">
    <property type="entry name" value="PKS_AT"/>
    <property type="match status" value="1"/>
</dbReference>
<dbReference type="CDD" id="cd00833">
    <property type="entry name" value="PKS"/>
    <property type="match status" value="1"/>
</dbReference>
<dbReference type="InterPro" id="IPR036291">
    <property type="entry name" value="NAD(P)-bd_dom_sf"/>
</dbReference>
<dbReference type="SUPFAM" id="SSF53901">
    <property type="entry name" value="Thiolase-like"/>
    <property type="match status" value="1"/>
</dbReference>
<evidence type="ECO:0000313" key="13">
    <source>
        <dbReference type="Proteomes" id="UP000249789"/>
    </source>
</evidence>
<dbReference type="InterPro" id="IPR009081">
    <property type="entry name" value="PP-bd_ACP"/>
</dbReference>
<dbReference type="SMART" id="SM00825">
    <property type="entry name" value="PKS_KS"/>
    <property type="match status" value="1"/>
</dbReference>
<dbReference type="InterPro" id="IPR014043">
    <property type="entry name" value="Acyl_transferase_dom"/>
</dbReference>
<dbReference type="InterPro" id="IPR029063">
    <property type="entry name" value="SAM-dependent_MTases_sf"/>
</dbReference>
<evidence type="ECO:0000259" key="9">
    <source>
        <dbReference type="PROSITE" id="PS50075"/>
    </source>
</evidence>
<dbReference type="InterPro" id="IPR049551">
    <property type="entry name" value="PKS_DH_C"/>
</dbReference>
<dbReference type="Pfam" id="PF16197">
    <property type="entry name" value="KAsynt_C_assoc"/>
    <property type="match status" value="1"/>
</dbReference>
<keyword evidence="4" id="KW-0808">Transferase</keyword>
<feature type="compositionally biased region" description="Polar residues" evidence="8">
    <location>
        <begin position="19"/>
        <end position="41"/>
    </location>
</feature>
<dbReference type="InterPro" id="IPR020843">
    <property type="entry name" value="ER"/>
</dbReference>
<dbReference type="SUPFAM" id="SSF55048">
    <property type="entry name" value="Probable ACP-binding domain of malonyl-CoA ACP transacylase"/>
    <property type="match status" value="1"/>
</dbReference>
<keyword evidence="3" id="KW-0489">Methyltransferase</keyword>
<feature type="region of interest" description="N-terminal hotdog fold" evidence="7">
    <location>
        <begin position="894"/>
        <end position="1024"/>
    </location>
</feature>
<dbReference type="InterPro" id="IPR014031">
    <property type="entry name" value="Ketoacyl_synth_C"/>
</dbReference>
<evidence type="ECO:0000256" key="5">
    <source>
        <dbReference type="ARBA" id="ARBA00023268"/>
    </source>
</evidence>
<dbReference type="GO" id="GO:0004312">
    <property type="term" value="F:fatty acid synthase activity"/>
    <property type="evidence" value="ECO:0007669"/>
    <property type="project" value="TreeGrafter"/>
</dbReference>
<dbReference type="InterPro" id="IPR013120">
    <property type="entry name" value="FAR_NAD-bd"/>
</dbReference>
<evidence type="ECO:0000256" key="2">
    <source>
        <dbReference type="ARBA" id="ARBA00022553"/>
    </source>
</evidence>
<reference evidence="12 13" key="1">
    <citation type="submission" date="2018-02" db="EMBL/GenBank/DDBJ databases">
        <title>The genomes of Aspergillus section Nigri reveals drivers in fungal speciation.</title>
        <authorList>
            <consortium name="DOE Joint Genome Institute"/>
            <person name="Vesth T.C."/>
            <person name="Nybo J."/>
            <person name="Theobald S."/>
            <person name="Brandl J."/>
            <person name="Frisvad J.C."/>
            <person name="Nielsen K.F."/>
            <person name="Lyhne E.K."/>
            <person name="Kogle M.E."/>
            <person name="Kuo A."/>
            <person name="Riley R."/>
            <person name="Clum A."/>
            <person name="Nolan M."/>
            <person name="Lipzen A."/>
            <person name="Salamov A."/>
            <person name="Henrissat B."/>
            <person name="Wiebenga A."/>
            <person name="De vries R.P."/>
            <person name="Grigoriev I.V."/>
            <person name="Mortensen U.H."/>
            <person name="Andersen M.R."/>
            <person name="Baker S.E."/>
        </authorList>
    </citation>
    <scope>NUCLEOTIDE SEQUENCE [LARGE SCALE GENOMIC DNA]</scope>
    <source>
        <strain evidence="12 13">CBS 313.89</strain>
    </source>
</reference>
<evidence type="ECO:0000256" key="7">
    <source>
        <dbReference type="PROSITE-ProRule" id="PRU01363"/>
    </source>
</evidence>
<evidence type="ECO:0000313" key="12">
    <source>
        <dbReference type="EMBL" id="RAK77710.1"/>
    </source>
</evidence>
<dbReference type="InterPro" id="IPR049900">
    <property type="entry name" value="PKS_mFAS_DH"/>
</dbReference>
<dbReference type="CDD" id="cd05195">
    <property type="entry name" value="enoyl_red"/>
    <property type="match status" value="1"/>
</dbReference>
<dbReference type="InterPro" id="IPR014030">
    <property type="entry name" value="Ketoacyl_synth_N"/>
</dbReference>
<dbReference type="PANTHER" id="PTHR43775">
    <property type="entry name" value="FATTY ACID SYNTHASE"/>
    <property type="match status" value="1"/>
</dbReference>
<protein>
    <submittedName>
        <fullName evidence="12">Polyketide synthase</fullName>
    </submittedName>
</protein>
<dbReference type="GO" id="GO:0016874">
    <property type="term" value="F:ligase activity"/>
    <property type="evidence" value="ECO:0007669"/>
    <property type="project" value="UniProtKB-KW"/>
</dbReference>
<dbReference type="Gene3D" id="3.40.50.720">
    <property type="entry name" value="NAD(P)-binding Rossmann-like Domain"/>
    <property type="match status" value="3"/>
</dbReference>
<dbReference type="SMART" id="SM00822">
    <property type="entry name" value="PKS_KR"/>
    <property type="match status" value="1"/>
</dbReference>
<dbReference type="GO" id="GO:0016491">
    <property type="term" value="F:oxidoreductase activity"/>
    <property type="evidence" value="ECO:0007669"/>
    <property type="project" value="InterPro"/>
</dbReference>
<keyword evidence="1" id="KW-0596">Phosphopantetheine</keyword>
<dbReference type="SMART" id="SM00826">
    <property type="entry name" value="PKS_DH"/>
    <property type="match status" value="1"/>
</dbReference>
<dbReference type="InterPro" id="IPR001227">
    <property type="entry name" value="Ac_transferase_dom_sf"/>
</dbReference>
<dbReference type="Pfam" id="PF13602">
    <property type="entry name" value="ADH_zinc_N_2"/>
    <property type="match status" value="1"/>
</dbReference>
<feature type="region of interest" description="C-terminal hotdog fold" evidence="7">
    <location>
        <begin position="1034"/>
        <end position="1161"/>
    </location>
</feature>
<dbReference type="Gene3D" id="3.40.47.10">
    <property type="match status" value="1"/>
</dbReference>
<dbReference type="SUPFAM" id="SSF53335">
    <property type="entry name" value="S-adenosyl-L-methionine-dependent methyltransferases"/>
    <property type="match status" value="1"/>
</dbReference>
<keyword evidence="5" id="KW-0511">Multifunctional enzyme</keyword>
<dbReference type="Pfam" id="PF21089">
    <property type="entry name" value="PKS_DH_N"/>
    <property type="match status" value="1"/>
</dbReference>
<sequence length="2661" mass="295377">MAQSSLDDISPSFEHSAGISPSSAAAQLPTATETMSATHPNDNVDDTGFPAPVPIAIMLIDKRDGLCRVPRDRYNIDAFYHCDGVPGTIRTEHGYFLQQDIAQIDTGFFGMSKIDASKLDPQQRILLEVVWECMENAGQTDWQGTNIGCYVGNFGEDLLDLASKDTLAIDRYRVMGTGDFALANNVPYQYDLRGPSVVFRTGCSSSMVALHEACQALYSECLSAIVAGTSLIITPTMSITTSVNMVLSPSGTCRTFDENADGYGRGEAINAIFITPLDAAMRDGDSIRAVIRSTSQAQERLIRRTYHKAGIEDIDKTAFFECHGTGTAVGDVAETSVVAEIFGKNGIYIGAVKPNVGHSEGASGITSIIKCALALEKRTIPPNVFFEEPNSKIPFEQVKLKVPVEAIPWPSDRHERVSMNSFGIGGTNAHVVIDSAASICGQRPENKTDASLRNEVPHLLLHSAKSSKSLDGNIQNADYFEAYQRFVVIWLTHWGFHREQLPHRAFSIVGADGALTTVARSRVTRREIVFFFSGQGAQWPGMGRELLRKSPQFQADIRALDRHLQQLPNATGWSIEDELLNCDDLDRMSASRLAQPLCTAVQIGLVNLLREWGDIPSMVAGHASGEIAAAYASGATSAETAITIAYRRGQAVNTANSSGAMAAVGLGIEEAKSFLKEGVVIACDNSPKSVTLSGDKELLVEIIRDLEAKEVFCRRLAVNVAYHSHHMKSVGEAYERRLGNLMFNTTMVPLYSTVTGETIMEPGQLTAAYWRQNLESPVLFKTAIQNLLSTHPGSRSFGPHSVLEAPLRHIISQVEEKQRPEYTPTLVRGKEPWECLLRTTRHLHIRGVSIDLSKVIPRAKVLTDLPPYYWTHDERFWSETRMAHDWRLRETRHHELLGSRCLESTNVEPVWRNLLQLDNVLWLLDHRITGEVVFPCAAYVAMAGEEVRQVSNSDDYTIQNLFIRAALVLSGDEPEGIELITSLRPHKLADNVDSHWYEFTISSYQHGVWTKYCVGQIRAGSIRRHPDTQVQAYLREVSLEKWYAALEARGLEYGAHFRGLRKITASPSSSRAAAELQDSDNYYLLSVAATQGISRRMTRLCIPTAIQDLYVTHARDTMQLNVSCDMTGGMMTGEAFLAYQDRVVLSMQHATFFGVSESALEDTPAPPLSTSEWRPNTSRIEKTHAQICDRNSNLVPEIRDKFANNPTARWPYLEASLRKSLPPSSADPLALAERILSNITEILDNQVNPLELLMQDDGLQHLYANMPSITRWEEYLATLAHSKPTLRVLEIGGGTGGTTSAELDGLSRASGPNKGRMYDKYTFTDISATFLAPAKERFKQHEGMEYRTLDISKDPREQEFESESYDLLLAPEGRLLLQELSHDVPIFDYIMGALPSWWLANDGSERPYLSPEQWHHALLEAGFTGTDVVRLDNEAPYHVNANMLSRVSSPRACERKALNLLYHDPIPEWARQLETQLLLHGWDVQWLALGTTPAENTDVISLLDVESPFLHTITRENYDNFQKSVASLRGHLIWPTRPIHPLVLRQDIGVKAMTIELDEFDDDAIRGVLGVLDAIKAHGEETRFEFDHEFALHDGLIHVPRFRWYSTEHAMSSVQSCVPRAMVVKCFGILDSIDIMVSMGLMGSTDEIGIDGSGIVRRVGTAVATLQVGESVVLSGTGLMCIRKVLPADFCYRIPTQMNLADAAATPCIFLTAMYSLVTVADIQPGQSVLIHSACGGVGLASIQICQMLGAEIYVTARSPEKRQYLMDQCAISEDHIFDSRSTSFVSGIMERNKNRGVDVVLNSLAGELLHASWRCVAAYGKMVELGKRDFLGHGKLDMDMFGGNRAFFGVDLFKLGLERPDVVRETMSKLMKLHEDRTLQPIQPINMFDAADAVRAFRLMQTGQHIGKIVIRMPVDPSTLQVTGAHVSSALFRSDVAYLLVGGLGGLGRAIATWMVERGARNFVFLSRSGSSALIVRSFIEDLKAQAECEVTVIQGTAVNLDDVDRAVRCSPKPLAGVIQMSMVLQFDQWTVWYDRSSQLRRCEHLSGRLRSFRRAQDLPAHVLDLGFMGDIGYIAEKSQRTMELNRTLRMQVLSERDLLQVLELAVLNGPPQVALGISTSATSTEGIAKPWWARDIRFAAWSHLSNTEGPDLDEQEDKLRYFLVEIDKDSSILNHPDTENQFTYELGKMIATHMSYPEDMELAELAAIAIDSLMAIEIRSWFRRHFKVEISLLEIANAGTVGGLGKATMRILRAKYASEELKPGDAGALLDADRGKTDDVELCQRDWELGRDLHPVAGTASEWHTPGEGRVLLTGATGFLGAYLLSLLVGLPHVQQVMCLVRAPDAETGLSRIKKAFHEYGLQLDLESKLKAVPGDLVDPMLGLGAEQYAELAQWANVNVMGLYHLLRFANTGRLKPFHYTSSISAWGTVIHLTGAMVPEDERPTFDPEALKQLFGYAHSKVVAEQVAWNAIANGFPVTIHRPGYVTAHSVTGMSKASDLVNYLMSSCIRLGSYPAAPNIRNQFTPVDFCCSALLRLSLAPASLGHAFNILRPDQSQTVTFEETFEPLSRECSSPLRRLPTAEWIEEFRQGADPRLRQGSSMMIDTLHEFINFWRLDAGTNAYFDTRKLRQALEEFPELLAVPSMGELMHTYFRAWAES</sequence>
<dbReference type="FunFam" id="3.40.50.720:FF:000209">
    <property type="entry name" value="Polyketide synthase Pks12"/>
    <property type="match status" value="1"/>
</dbReference>
<dbReference type="Pfam" id="PF14765">
    <property type="entry name" value="PS-DH"/>
    <property type="match status" value="1"/>
</dbReference>